<gene>
    <name evidence="9" type="ORF">DEA37_0011092</name>
</gene>
<evidence type="ECO:0000313" key="9">
    <source>
        <dbReference type="EMBL" id="KAA3674984.1"/>
    </source>
</evidence>
<evidence type="ECO:0000256" key="2">
    <source>
        <dbReference type="ARBA" id="ARBA00022679"/>
    </source>
</evidence>
<keyword evidence="3" id="KW-0547">Nucleotide-binding</keyword>
<evidence type="ECO:0000256" key="7">
    <source>
        <dbReference type="SAM" id="MobiDB-lite"/>
    </source>
</evidence>
<dbReference type="PROSITE" id="PS00109">
    <property type="entry name" value="PROTEIN_KINASE_TYR"/>
    <property type="match status" value="1"/>
</dbReference>
<dbReference type="AlphaFoldDB" id="A0A5J4NHR3"/>
<name>A0A5J4NHR3_9TREM</name>
<dbReference type="SUPFAM" id="SSF56112">
    <property type="entry name" value="Protein kinase-like (PK-like)"/>
    <property type="match status" value="1"/>
</dbReference>
<dbReference type="InterPro" id="IPR011009">
    <property type="entry name" value="Kinase-like_dom_sf"/>
</dbReference>
<dbReference type="InterPro" id="IPR008266">
    <property type="entry name" value="Tyr_kinase_AS"/>
</dbReference>
<keyword evidence="9" id="KW-0675">Receptor</keyword>
<evidence type="ECO:0000256" key="6">
    <source>
        <dbReference type="ARBA" id="ARBA00023137"/>
    </source>
</evidence>
<evidence type="ECO:0000256" key="3">
    <source>
        <dbReference type="ARBA" id="ARBA00022741"/>
    </source>
</evidence>
<keyword evidence="5" id="KW-0067">ATP-binding</keyword>
<keyword evidence="1" id="KW-0597">Phosphoprotein</keyword>
<organism evidence="9 10">
    <name type="scientific">Paragonimus westermani</name>
    <dbReference type="NCBI Taxonomy" id="34504"/>
    <lineage>
        <taxon>Eukaryota</taxon>
        <taxon>Metazoa</taxon>
        <taxon>Spiralia</taxon>
        <taxon>Lophotrochozoa</taxon>
        <taxon>Platyhelminthes</taxon>
        <taxon>Trematoda</taxon>
        <taxon>Digenea</taxon>
        <taxon>Plagiorchiida</taxon>
        <taxon>Troglotremata</taxon>
        <taxon>Troglotrematidae</taxon>
        <taxon>Paragonimus</taxon>
    </lineage>
</organism>
<dbReference type="PANTHER" id="PTHR24416:SF566">
    <property type="entry name" value="EPIDERMAL GROWTH FACTOR RECEPTOR"/>
    <property type="match status" value="1"/>
</dbReference>
<feature type="region of interest" description="Disordered" evidence="7">
    <location>
        <begin position="354"/>
        <end position="464"/>
    </location>
</feature>
<feature type="region of interest" description="Disordered" evidence="7">
    <location>
        <begin position="525"/>
        <end position="548"/>
    </location>
</feature>
<dbReference type="PANTHER" id="PTHR24416">
    <property type="entry name" value="TYROSINE-PROTEIN KINASE RECEPTOR"/>
    <property type="match status" value="1"/>
</dbReference>
<feature type="compositionally biased region" description="Basic and acidic residues" evidence="7">
    <location>
        <begin position="307"/>
        <end position="321"/>
    </location>
</feature>
<protein>
    <submittedName>
        <fullName evidence="9">Epidermal growth factor receptor</fullName>
    </submittedName>
</protein>
<dbReference type="GO" id="GO:0043235">
    <property type="term" value="C:receptor complex"/>
    <property type="evidence" value="ECO:0007669"/>
    <property type="project" value="TreeGrafter"/>
</dbReference>
<comment type="caution">
    <text evidence="9">The sequence shown here is derived from an EMBL/GenBank/DDBJ whole genome shotgun (WGS) entry which is preliminary data.</text>
</comment>
<dbReference type="GO" id="GO:0005524">
    <property type="term" value="F:ATP binding"/>
    <property type="evidence" value="ECO:0007669"/>
    <property type="project" value="UniProtKB-KW"/>
</dbReference>
<dbReference type="Proteomes" id="UP000324629">
    <property type="component" value="Unassembled WGS sequence"/>
</dbReference>
<keyword evidence="10" id="KW-1185">Reference proteome</keyword>
<dbReference type="InterPro" id="IPR000719">
    <property type="entry name" value="Prot_kinase_dom"/>
</dbReference>
<evidence type="ECO:0000256" key="1">
    <source>
        <dbReference type="ARBA" id="ARBA00022553"/>
    </source>
</evidence>
<dbReference type="Pfam" id="PF07714">
    <property type="entry name" value="PK_Tyr_Ser-Thr"/>
    <property type="match status" value="1"/>
</dbReference>
<dbReference type="EMBL" id="QNGE01002792">
    <property type="protein sequence ID" value="KAA3674984.1"/>
    <property type="molecule type" value="Genomic_DNA"/>
</dbReference>
<evidence type="ECO:0000313" key="10">
    <source>
        <dbReference type="Proteomes" id="UP000324629"/>
    </source>
</evidence>
<feature type="compositionally biased region" description="Basic and acidic residues" evidence="7">
    <location>
        <begin position="537"/>
        <end position="548"/>
    </location>
</feature>
<accession>A0A5J4NHR3</accession>
<keyword evidence="4" id="KW-0418">Kinase</keyword>
<feature type="region of interest" description="Disordered" evidence="7">
    <location>
        <begin position="298"/>
        <end position="323"/>
    </location>
</feature>
<evidence type="ECO:0000256" key="4">
    <source>
        <dbReference type="ARBA" id="ARBA00022777"/>
    </source>
</evidence>
<dbReference type="PROSITE" id="PS50011">
    <property type="entry name" value="PROTEIN_KINASE_DOM"/>
    <property type="match status" value="1"/>
</dbReference>
<keyword evidence="2" id="KW-0808">Transferase</keyword>
<feature type="region of interest" description="Disordered" evidence="7">
    <location>
        <begin position="246"/>
        <end position="271"/>
    </location>
</feature>
<reference evidence="9 10" key="1">
    <citation type="journal article" date="2019" name="Gigascience">
        <title>Whole-genome sequence of the oriental lung fluke Paragonimus westermani.</title>
        <authorList>
            <person name="Oey H."/>
            <person name="Zakrzewski M."/>
            <person name="Narain K."/>
            <person name="Devi K.R."/>
            <person name="Agatsuma T."/>
            <person name="Nawaratna S."/>
            <person name="Gobert G.N."/>
            <person name="Jones M.K."/>
            <person name="Ragan M.A."/>
            <person name="McManus D.P."/>
            <person name="Krause L."/>
        </authorList>
    </citation>
    <scope>NUCLEOTIDE SEQUENCE [LARGE SCALE GENOMIC DNA]</scope>
    <source>
        <strain evidence="9 10">IND2009</strain>
    </source>
</reference>
<dbReference type="GO" id="GO:0008284">
    <property type="term" value="P:positive regulation of cell population proliferation"/>
    <property type="evidence" value="ECO:0007669"/>
    <property type="project" value="TreeGrafter"/>
</dbReference>
<keyword evidence="6" id="KW-0829">Tyrosine-protein kinase</keyword>
<dbReference type="GO" id="GO:0022008">
    <property type="term" value="P:neurogenesis"/>
    <property type="evidence" value="ECO:0007669"/>
    <property type="project" value="TreeGrafter"/>
</dbReference>
<proteinExistence type="predicted"/>
<feature type="domain" description="Protein kinase" evidence="8">
    <location>
        <begin position="1"/>
        <end position="206"/>
    </location>
</feature>
<dbReference type="GO" id="GO:0009925">
    <property type="term" value="C:basal plasma membrane"/>
    <property type="evidence" value="ECO:0007669"/>
    <property type="project" value="TreeGrafter"/>
</dbReference>
<dbReference type="InterPro" id="IPR020635">
    <property type="entry name" value="Tyr_kinase_cat_dom"/>
</dbReference>
<dbReference type="GO" id="GO:0004714">
    <property type="term" value="F:transmembrane receptor protein tyrosine kinase activity"/>
    <property type="evidence" value="ECO:0007669"/>
    <property type="project" value="TreeGrafter"/>
</dbReference>
<dbReference type="InterPro" id="IPR001245">
    <property type="entry name" value="Ser-Thr/Tyr_kinase_cat_dom"/>
</dbReference>
<dbReference type="GO" id="GO:0043066">
    <property type="term" value="P:negative regulation of apoptotic process"/>
    <property type="evidence" value="ECO:0007669"/>
    <property type="project" value="TreeGrafter"/>
</dbReference>
<dbReference type="FunFam" id="1.10.510.10:FF:000027">
    <property type="entry name" value="Receptor protein-tyrosine kinase"/>
    <property type="match status" value="1"/>
</dbReference>
<dbReference type="SMART" id="SM00219">
    <property type="entry name" value="TyrKc"/>
    <property type="match status" value="1"/>
</dbReference>
<dbReference type="GO" id="GO:0007169">
    <property type="term" value="P:cell surface receptor protein tyrosine kinase signaling pathway"/>
    <property type="evidence" value="ECO:0007669"/>
    <property type="project" value="TreeGrafter"/>
</dbReference>
<sequence length="548" mass="60939">MASVEHKHCLPLIGVCLTRERHCLVSMFLELGSLDRYVKEYRDELNSLTLLSWAEQIADGMSYLELRGIIHRDLAARNVLVQRRDLVQITDFGLAKMLERPDEHSVVVRAGRVPIRWLAIETLQDSIYSHKTDVWTYGVTLWEIFTYGRRPYEDVETKDIKDHVMKGGRLTQPEICTLDVYMVMVKCWMEDYESRPTFAELKRTFANFCKTPGRYLYIQGDEYAVHCHMSNYLGSMNLSNENHELHPLLSGRGAPDGSASPNANGSLFHGQRGGDLSANTIGYRNRHPCSFPANSDLDCNQQSLNSDARHEPVDGRNEPNESHSLLPVRAVGHSIWPSRNRPFAVHGGHPVSPVVDTSSDSGHARPTALGGWGSKAPIAAREDSWLSEAPGSPPWRTARPPGVSAPLPNSTMHGDMSGRLANSDEVKQWSSTRGEPTRKPGELLDVSDYQLPPPRSPPNAGLEGYLEPKSGLLGPAPKQVDATPVAVRPVLEDYLLPKSRQPPVNHLKSKDFGISNMEYFLQPYVTTDTPPTGSAAAEKKDQTNRAVN</sequence>
<evidence type="ECO:0000259" key="8">
    <source>
        <dbReference type="PROSITE" id="PS50011"/>
    </source>
</evidence>
<dbReference type="Gene3D" id="1.10.510.10">
    <property type="entry name" value="Transferase(Phosphotransferase) domain 1"/>
    <property type="match status" value="1"/>
</dbReference>
<dbReference type="InterPro" id="IPR050122">
    <property type="entry name" value="RTK"/>
</dbReference>
<dbReference type="PRINTS" id="PR00109">
    <property type="entry name" value="TYRKINASE"/>
</dbReference>
<evidence type="ECO:0000256" key="5">
    <source>
        <dbReference type="ARBA" id="ARBA00022840"/>
    </source>
</evidence>